<evidence type="ECO:0000313" key="3">
    <source>
        <dbReference type="EMBL" id="KAK4345815.1"/>
    </source>
</evidence>
<gene>
    <name evidence="3" type="ORF">RND71_035991</name>
</gene>
<feature type="domain" description="TLDc" evidence="2">
    <location>
        <begin position="35"/>
        <end position="217"/>
    </location>
</feature>
<sequence>MVVNTSLESTCRSDLEAVLTTVLRNISSHESHQSESSSDREVLDIYLNAANLTTDDKESAESGMSFEEFRSWCTRLPSVRKFLGTLLSPHDSGSEVPMLVYPENFDPAVILNDKGPTLLIIKDKECYIYRGYASQPWERHTDFYGDMKSFLFQLYPKASVYRPTGANSNLQWSKSELIGPKADTEDLGEKQTQKKRMGNAFGESDNSDFGDNRSQFPFYTV</sequence>
<name>A0AAE1R5E4_9SOLA</name>
<feature type="compositionally biased region" description="Polar residues" evidence="1">
    <location>
        <begin position="207"/>
        <end position="221"/>
    </location>
</feature>
<accession>A0AAE1R5E4</accession>
<dbReference type="EMBL" id="JAVYJV010000019">
    <property type="protein sequence ID" value="KAK4345815.1"/>
    <property type="molecule type" value="Genomic_DNA"/>
</dbReference>
<evidence type="ECO:0000313" key="4">
    <source>
        <dbReference type="Proteomes" id="UP001291623"/>
    </source>
</evidence>
<dbReference type="PANTHER" id="PTHR23354">
    <property type="entry name" value="NUCLEOLAR PROTEIN 7/ESTROGEN RECEPTOR COACTIVATOR-RELATED"/>
    <property type="match status" value="1"/>
</dbReference>
<feature type="compositionally biased region" description="Basic and acidic residues" evidence="1">
    <location>
        <begin position="182"/>
        <end position="192"/>
    </location>
</feature>
<feature type="region of interest" description="Disordered" evidence="1">
    <location>
        <begin position="181"/>
        <end position="221"/>
    </location>
</feature>
<evidence type="ECO:0000259" key="2">
    <source>
        <dbReference type="SMART" id="SM00584"/>
    </source>
</evidence>
<dbReference type="PANTHER" id="PTHR23354:SF95">
    <property type="entry name" value="CALCIUM-BINDING EF-HAND FAMILY PROTEIN-RELATED"/>
    <property type="match status" value="1"/>
</dbReference>
<comment type="caution">
    <text evidence="3">The sequence shown here is derived from an EMBL/GenBank/DDBJ whole genome shotgun (WGS) entry which is preliminary data.</text>
</comment>
<dbReference type="Proteomes" id="UP001291623">
    <property type="component" value="Unassembled WGS sequence"/>
</dbReference>
<dbReference type="AlphaFoldDB" id="A0AAE1R5E4"/>
<organism evidence="3 4">
    <name type="scientific">Anisodus tanguticus</name>
    <dbReference type="NCBI Taxonomy" id="243964"/>
    <lineage>
        <taxon>Eukaryota</taxon>
        <taxon>Viridiplantae</taxon>
        <taxon>Streptophyta</taxon>
        <taxon>Embryophyta</taxon>
        <taxon>Tracheophyta</taxon>
        <taxon>Spermatophyta</taxon>
        <taxon>Magnoliopsida</taxon>
        <taxon>eudicotyledons</taxon>
        <taxon>Gunneridae</taxon>
        <taxon>Pentapetalae</taxon>
        <taxon>asterids</taxon>
        <taxon>lamiids</taxon>
        <taxon>Solanales</taxon>
        <taxon>Solanaceae</taxon>
        <taxon>Solanoideae</taxon>
        <taxon>Hyoscyameae</taxon>
        <taxon>Anisodus</taxon>
    </lineage>
</organism>
<evidence type="ECO:0000256" key="1">
    <source>
        <dbReference type="SAM" id="MobiDB-lite"/>
    </source>
</evidence>
<keyword evidence="4" id="KW-1185">Reference proteome</keyword>
<protein>
    <recommendedName>
        <fullName evidence="2">TLDc domain-containing protein</fullName>
    </recommendedName>
</protein>
<proteinExistence type="predicted"/>
<dbReference type="Pfam" id="PF07534">
    <property type="entry name" value="TLD"/>
    <property type="match status" value="1"/>
</dbReference>
<dbReference type="InterPro" id="IPR006571">
    <property type="entry name" value="TLDc_dom"/>
</dbReference>
<reference evidence="3" key="1">
    <citation type="submission" date="2023-12" db="EMBL/GenBank/DDBJ databases">
        <title>Genome assembly of Anisodus tanguticus.</title>
        <authorList>
            <person name="Wang Y.-J."/>
        </authorList>
    </citation>
    <scope>NUCLEOTIDE SEQUENCE</scope>
    <source>
        <strain evidence="3">KB-2021</strain>
        <tissue evidence="3">Leaf</tissue>
    </source>
</reference>
<dbReference type="SMART" id="SM00584">
    <property type="entry name" value="TLDc"/>
    <property type="match status" value="1"/>
</dbReference>